<protein>
    <recommendedName>
        <fullName evidence="2">Glycosyltransferase 2-like domain-containing protein</fullName>
    </recommendedName>
</protein>
<proteinExistence type="predicted"/>
<evidence type="ECO:0000259" key="2">
    <source>
        <dbReference type="Pfam" id="PF00535"/>
    </source>
</evidence>
<feature type="domain" description="Glycosyltransferase 2-like" evidence="2">
    <location>
        <begin position="23"/>
        <end position="182"/>
    </location>
</feature>
<dbReference type="PANTHER" id="PTHR43685">
    <property type="entry name" value="GLYCOSYLTRANSFERASE"/>
    <property type="match status" value="1"/>
</dbReference>
<feature type="transmembrane region" description="Helical" evidence="1">
    <location>
        <begin position="300"/>
        <end position="318"/>
    </location>
</feature>
<dbReference type="Pfam" id="PF00535">
    <property type="entry name" value="Glycos_transf_2"/>
    <property type="match status" value="1"/>
</dbReference>
<feature type="transmembrane region" description="Helical" evidence="1">
    <location>
        <begin position="250"/>
        <end position="279"/>
    </location>
</feature>
<dbReference type="InterPro" id="IPR001173">
    <property type="entry name" value="Glyco_trans_2-like"/>
</dbReference>
<reference evidence="3 4" key="1">
    <citation type="journal article" date="2014" name="BMC Genomics">
        <title>Comparison of environmental and isolate Sulfobacillus genomes reveals diverse carbon, sulfur, nitrogen, and hydrogen metabolisms.</title>
        <authorList>
            <person name="Justice N.B."/>
            <person name="Norman A."/>
            <person name="Brown C.T."/>
            <person name="Singh A."/>
            <person name="Thomas B.C."/>
            <person name="Banfield J.F."/>
        </authorList>
    </citation>
    <scope>NUCLEOTIDE SEQUENCE [LARGE SCALE GENOMIC DNA]</scope>
    <source>
        <strain evidence="3">AMDSBA5</strain>
    </source>
</reference>
<dbReference type="SUPFAM" id="SSF53448">
    <property type="entry name" value="Nucleotide-diphospho-sugar transferases"/>
    <property type="match status" value="1"/>
</dbReference>
<name>A0A2T2WJW4_SULTH</name>
<dbReference type="PANTHER" id="PTHR43685:SF3">
    <property type="entry name" value="SLR2126 PROTEIN"/>
    <property type="match status" value="1"/>
</dbReference>
<dbReference type="AlphaFoldDB" id="A0A2T2WJW4"/>
<keyword evidence="1" id="KW-0812">Transmembrane</keyword>
<dbReference type="CDD" id="cd00761">
    <property type="entry name" value="Glyco_tranf_GTA_type"/>
    <property type="match status" value="1"/>
</dbReference>
<keyword evidence="1" id="KW-1133">Transmembrane helix</keyword>
<dbReference type="Proteomes" id="UP000242705">
    <property type="component" value="Unassembled WGS sequence"/>
</dbReference>
<accession>A0A2T2WJW4</accession>
<keyword evidence="1" id="KW-0472">Membrane</keyword>
<sequence length="341" mass="38745">MRYYVINAVNQEHRGEWTVDSVSVVIPIYNQAHLVARTIESLAANTRQPDEIIIVDDGSTDDVQEAIQSFQTNSPFTIRLLKVPHGGPGRAREAGWKAAQGTIVAFTDADAVPARDWLEQGLKGFTDPQVGGVEGAVESGGNATIFTHQVHNRFGRQFMTANMFYRRSVIEAVGGFKSPYREDSDLAFSVLGAGYRIVFVRDAVVFHPPRQETWWFYFSKAHRKRYEGFLFRNHPDIAPQYIPRFQPTELFIILGELLSLLSLWLGLWSLSVGLLSLLIGLPKRLADWLDGRKYNARDYLTAWILTLFLVPVEFYYHWLGILKPPPIPKELRKSTVKVESH</sequence>
<dbReference type="InterPro" id="IPR050834">
    <property type="entry name" value="Glycosyltransf_2"/>
</dbReference>
<evidence type="ECO:0000313" key="4">
    <source>
        <dbReference type="Proteomes" id="UP000242705"/>
    </source>
</evidence>
<organism evidence="3 4">
    <name type="scientific">Sulfobacillus thermosulfidooxidans</name>
    <dbReference type="NCBI Taxonomy" id="28034"/>
    <lineage>
        <taxon>Bacteria</taxon>
        <taxon>Bacillati</taxon>
        <taxon>Bacillota</taxon>
        <taxon>Clostridia</taxon>
        <taxon>Eubacteriales</taxon>
        <taxon>Clostridiales Family XVII. Incertae Sedis</taxon>
        <taxon>Sulfobacillus</taxon>
    </lineage>
</organism>
<dbReference type="EMBL" id="PXYX01000084">
    <property type="protein sequence ID" value="PSR22523.1"/>
    <property type="molecule type" value="Genomic_DNA"/>
</dbReference>
<comment type="caution">
    <text evidence="3">The sequence shown here is derived from an EMBL/GenBank/DDBJ whole genome shotgun (WGS) entry which is preliminary data.</text>
</comment>
<gene>
    <name evidence="3" type="ORF">C7B47_16595</name>
</gene>
<dbReference type="InterPro" id="IPR029044">
    <property type="entry name" value="Nucleotide-diphossugar_trans"/>
</dbReference>
<evidence type="ECO:0000313" key="3">
    <source>
        <dbReference type="EMBL" id="PSR22523.1"/>
    </source>
</evidence>
<evidence type="ECO:0000256" key="1">
    <source>
        <dbReference type="SAM" id="Phobius"/>
    </source>
</evidence>
<dbReference type="Gene3D" id="3.90.550.10">
    <property type="entry name" value="Spore Coat Polysaccharide Biosynthesis Protein SpsA, Chain A"/>
    <property type="match status" value="1"/>
</dbReference>